<proteinExistence type="predicted"/>
<sequence length="45" mass="5394">MDYPLLRYRRFENNMNLKNITTYKLKISNKFSITESLNFNNFGGS</sequence>
<evidence type="ECO:0000313" key="1">
    <source>
        <dbReference type="EMBL" id="KGF97315.1"/>
    </source>
</evidence>
<dbReference type="AlphaFoldDB" id="A0A0A2A6S0"/>
<organism evidence="1 2">
    <name type="scientific">Prochlorococcus marinus str. MIT 9302</name>
    <dbReference type="NCBI Taxonomy" id="74545"/>
    <lineage>
        <taxon>Bacteria</taxon>
        <taxon>Bacillati</taxon>
        <taxon>Cyanobacteriota</taxon>
        <taxon>Cyanophyceae</taxon>
        <taxon>Synechococcales</taxon>
        <taxon>Prochlorococcaceae</taxon>
        <taxon>Prochlorococcus</taxon>
    </lineage>
</organism>
<comment type="caution">
    <text evidence="1">The sequence shown here is derived from an EMBL/GenBank/DDBJ whole genome shotgun (WGS) entry which is preliminary data.</text>
</comment>
<dbReference type="Proteomes" id="UP000030445">
    <property type="component" value="Unassembled WGS sequence"/>
</dbReference>
<dbReference type="EMBL" id="JNAM01000010">
    <property type="protein sequence ID" value="KGF97315.1"/>
    <property type="molecule type" value="Genomic_DNA"/>
</dbReference>
<reference evidence="2" key="1">
    <citation type="journal article" date="2014" name="Sci. Data">
        <title>Genomes of diverse isolates of the marine cyanobacterium Prochlorococcus.</title>
        <authorList>
            <person name="Biller S."/>
            <person name="Berube P."/>
            <person name="Thompson J."/>
            <person name="Kelly L."/>
            <person name="Roggensack S."/>
            <person name="Awad L."/>
            <person name="Roache-Johnson K."/>
            <person name="Ding H."/>
            <person name="Giovannoni S.J."/>
            <person name="Moore L.R."/>
            <person name="Chisholm S.W."/>
        </authorList>
    </citation>
    <scope>NUCLEOTIDE SEQUENCE [LARGE SCALE GENOMIC DNA]</scope>
    <source>
        <strain evidence="2">MIT 9302</strain>
    </source>
</reference>
<name>A0A0A2A6S0_PROMR</name>
<evidence type="ECO:0000313" key="2">
    <source>
        <dbReference type="Proteomes" id="UP000030445"/>
    </source>
</evidence>
<accession>A0A0A2A6S0</accession>
<protein>
    <submittedName>
        <fullName evidence="1">Uncharacterized protein</fullName>
    </submittedName>
</protein>
<gene>
    <name evidence="1" type="ORF">EU96_1027</name>
</gene>